<reference evidence="2 3" key="1">
    <citation type="journal article" date="2019" name="Int. J. Syst. Evol. Microbiol.">
        <title>The Global Catalogue of Microorganisms (GCM) 10K type strain sequencing project: providing services to taxonomists for standard genome sequencing and annotation.</title>
        <authorList>
            <consortium name="The Broad Institute Genomics Platform"/>
            <consortium name="The Broad Institute Genome Sequencing Center for Infectious Disease"/>
            <person name="Wu L."/>
            <person name="Ma J."/>
        </authorList>
    </citation>
    <scope>NUCLEOTIDE SEQUENCE [LARGE SCALE GENOMIC DNA]</scope>
    <source>
        <strain evidence="2 3">JCM 13581</strain>
    </source>
</reference>
<comment type="caution">
    <text evidence="2">The sequence shown here is derived from an EMBL/GenBank/DDBJ whole genome shotgun (WGS) entry which is preliminary data.</text>
</comment>
<evidence type="ECO:0000256" key="1">
    <source>
        <dbReference type="SAM" id="MobiDB-lite"/>
    </source>
</evidence>
<organism evidence="2 3">
    <name type="scientific">Streptomyces sodiiphilus</name>
    <dbReference type="NCBI Taxonomy" id="226217"/>
    <lineage>
        <taxon>Bacteria</taxon>
        <taxon>Bacillati</taxon>
        <taxon>Actinomycetota</taxon>
        <taxon>Actinomycetes</taxon>
        <taxon>Kitasatosporales</taxon>
        <taxon>Streptomycetaceae</taxon>
        <taxon>Streptomyces</taxon>
    </lineage>
</organism>
<feature type="region of interest" description="Disordered" evidence="1">
    <location>
        <begin position="87"/>
        <end position="111"/>
    </location>
</feature>
<feature type="compositionally biased region" description="Low complexity" evidence="1">
    <location>
        <begin position="89"/>
        <end position="98"/>
    </location>
</feature>
<name>A0ABN2P8K2_9ACTN</name>
<protein>
    <submittedName>
        <fullName evidence="2">Uncharacterized protein</fullName>
    </submittedName>
</protein>
<evidence type="ECO:0000313" key="2">
    <source>
        <dbReference type="EMBL" id="GAA1912495.1"/>
    </source>
</evidence>
<feature type="region of interest" description="Disordered" evidence="1">
    <location>
        <begin position="1"/>
        <end position="22"/>
    </location>
</feature>
<accession>A0ABN2P8K2</accession>
<dbReference type="Proteomes" id="UP001501303">
    <property type="component" value="Unassembled WGS sequence"/>
</dbReference>
<feature type="compositionally biased region" description="Basic residues" evidence="1">
    <location>
        <begin position="102"/>
        <end position="111"/>
    </location>
</feature>
<proteinExistence type="predicted"/>
<gene>
    <name evidence="2" type="ORF">GCM10009716_22870</name>
</gene>
<evidence type="ECO:0000313" key="3">
    <source>
        <dbReference type="Proteomes" id="UP001501303"/>
    </source>
</evidence>
<sequence length="111" mass="11745">MQPASCSSAKVPAPSPESRGREAIAGGFGECCHTHWARDAELVKDGLELEAVGDTDTHVPVGDALRRSVLCPSVFRGVRSDWGAESLFPGKAGAPAGPSAYLRRHGDPRRH</sequence>
<keyword evidence="3" id="KW-1185">Reference proteome</keyword>
<dbReference type="EMBL" id="BAAAMJ010000020">
    <property type="protein sequence ID" value="GAA1912495.1"/>
    <property type="molecule type" value="Genomic_DNA"/>
</dbReference>